<feature type="domain" description="RlpA-like protein double-psi beta-barrel" evidence="2">
    <location>
        <begin position="154"/>
        <end position="219"/>
    </location>
</feature>
<dbReference type="STRING" id="1798539.A2994_00540"/>
<proteinExistence type="predicted"/>
<evidence type="ECO:0000313" key="4">
    <source>
        <dbReference type="Proteomes" id="UP000179010"/>
    </source>
</evidence>
<dbReference type="SUPFAM" id="SSF50685">
    <property type="entry name" value="Barwin-like endoglucanases"/>
    <property type="match status" value="1"/>
</dbReference>
<dbReference type="CDD" id="cd22268">
    <property type="entry name" value="DPBB_RlpA-like"/>
    <property type="match status" value="1"/>
</dbReference>
<dbReference type="Proteomes" id="UP000179010">
    <property type="component" value="Unassembled WGS sequence"/>
</dbReference>
<keyword evidence="1" id="KW-0472">Membrane</keyword>
<gene>
    <name evidence="3" type="ORF">A2994_00540</name>
</gene>
<reference evidence="3 4" key="1">
    <citation type="journal article" date="2016" name="Nat. Commun.">
        <title>Thousands of microbial genomes shed light on interconnected biogeochemical processes in an aquifer system.</title>
        <authorList>
            <person name="Anantharaman K."/>
            <person name="Brown C.T."/>
            <person name="Hug L.A."/>
            <person name="Sharon I."/>
            <person name="Castelle C.J."/>
            <person name="Probst A.J."/>
            <person name="Thomas B.C."/>
            <person name="Singh A."/>
            <person name="Wilkins M.J."/>
            <person name="Karaoz U."/>
            <person name="Brodie E.L."/>
            <person name="Williams K.H."/>
            <person name="Hubbard S.S."/>
            <person name="Banfield J.F."/>
        </authorList>
    </citation>
    <scope>NUCLEOTIDE SEQUENCE [LARGE SCALE GENOMIC DNA]</scope>
</reference>
<sequence length="222" mass="23911">MIFDHAELNSDQIINPKVSALFVFLLAMFVYMFLALQTAEAETVAVQINVNGLTTTQTTAYLTVGELISSLYPDNNQVISVVPDRSTEIGPNLNIKVKIRPAQLNPTVASNITAGHQSSAKPITVAATPTPVVAPVEPKSPTYSGTATWYRFGNKLTAASTQFPKGTRLRVTADNSGKYVDVEVNDYGPTAETGVTLDLNQPAFLKLAPLGAGRINIHYYVI</sequence>
<name>A0A1F4PMM1_UNCK3</name>
<dbReference type="InterPro" id="IPR009009">
    <property type="entry name" value="RlpA-like_DPBB"/>
</dbReference>
<comment type="caution">
    <text evidence="3">The sequence shown here is derived from an EMBL/GenBank/DDBJ whole genome shotgun (WGS) entry which is preliminary data.</text>
</comment>
<keyword evidence="1" id="KW-0812">Transmembrane</keyword>
<dbReference type="Pfam" id="PF03330">
    <property type="entry name" value="DPBB_1"/>
    <property type="match status" value="1"/>
</dbReference>
<keyword evidence="1" id="KW-1133">Transmembrane helix</keyword>
<protein>
    <recommendedName>
        <fullName evidence="2">RlpA-like protein double-psi beta-barrel domain-containing protein</fullName>
    </recommendedName>
</protein>
<feature type="transmembrane region" description="Helical" evidence="1">
    <location>
        <begin position="18"/>
        <end position="36"/>
    </location>
</feature>
<evidence type="ECO:0000313" key="3">
    <source>
        <dbReference type="EMBL" id="OGB85083.1"/>
    </source>
</evidence>
<dbReference type="InterPro" id="IPR036908">
    <property type="entry name" value="RlpA-like_sf"/>
</dbReference>
<evidence type="ECO:0000256" key="1">
    <source>
        <dbReference type="SAM" id="Phobius"/>
    </source>
</evidence>
<dbReference type="Gene3D" id="2.40.40.10">
    <property type="entry name" value="RlpA-like domain"/>
    <property type="match status" value="1"/>
</dbReference>
<organism evidence="3 4">
    <name type="scientific">candidate division Kazan bacterium RIFCSPLOWO2_01_FULL_48_13</name>
    <dbReference type="NCBI Taxonomy" id="1798539"/>
    <lineage>
        <taxon>Bacteria</taxon>
        <taxon>Bacteria division Kazan-3B-28</taxon>
    </lineage>
</organism>
<accession>A0A1F4PMM1</accession>
<dbReference type="AlphaFoldDB" id="A0A1F4PMM1"/>
<dbReference type="EMBL" id="METE01000011">
    <property type="protein sequence ID" value="OGB85083.1"/>
    <property type="molecule type" value="Genomic_DNA"/>
</dbReference>
<evidence type="ECO:0000259" key="2">
    <source>
        <dbReference type="Pfam" id="PF03330"/>
    </source>
</evidence>